<dbReference type="Pfam" id="PF00583">
    <property type="entry name" value="Acetyltransf_1"/>
    <property type="match status" value="1"/>
</dbReference>
<dbReference type="GO" id="GO:0004059">
    <property type="term" value="F:aralkylamine N-acetyltransferase activity"/>
    <property type="evidence" value="ECO:0007669"/>
    <property type="project" value="UniProtKB-EC"/>
</dbReference>
<dbReference type="PANTHER" id="PTHR20905:SF30">
    <property type="entry name" value="N-ACETYLTRANSFERASE DOMAIN-CONTAINING PROTEIN"/>
    <property type="match status" value="1"/>
</dbReference>
<dbReference type="Gene3D" id="3.40.630.30">
    <property type="match status" value="1"/>
</dbReference>
<proteinExistence type="inferred from homology"/>
<protein>
    <recommendedName>
        <fullName evidence="4">aralkylamine N-acetyltransferase</fullName>
        <ecNumber evidence="4">2.3.1.87</ecNumber>
    </recommendedName>
</protein>
<dbReference type="EC" id="2.3.1.87" evidence="4"/>
<reference evidence="14" key="1">
    <citation type="journal article" date="2013" name="Genetics">
        <title>The draft genome and transcriptome of Panagrellus redivivus are shaped by the harsh demands of a free-living lifestyle.</title>
        <authorList>
            <person name="Srinivasan J."/>
            <person name="Dillman A.R."/>
            <person name="Macchietto M.G."/>
            <person name="Heikkinen L."/>
            <person name="Lakso M."/>
            <person name="Fracchia K.M."/>
            <person name="Antoshechkin I."/>
            <person name="Mortazavi A."/>
            <person name="Wong G."/>
            <person name="Sternberg P.W."/>
        </authorList>
    </citation>
    <scope>NUCLEOTIDE SEQUENCE [LARGE SCALE GENOMIC DNA]</scope>
    <source>
        <strain evidence="14">MT8872</strain>
    </source>
</reference>
<dbReference type="CDD" id="cd04301">
    <property type="entry name" value="NAT_SF"/>
    <property type="match status" value="1"/>
</dbReference>
<evidence type="ECO:0000256" key="1">
    <source>
        <dbReference type="ARBA" id="ARBA00022679"/>
    </source>
</evidence>
<dbReference type="PROSITE" id="PS51186">
    <property type="entry name" value="GNAT"/>
    <property type="match status" value="1"/>
</dbReference>
<dbReference type="PANTHER" id="PTHR20905">
    <property type="entry name" value="N-ACETYLTRANSFERASE-RELATED"/>
    <property type="match status" value="1"/>
</dbReference>
<evidence type="ECO:0000313" key="15">
    <source>
        <dbReference type="WBParaSite" id="Pan_g3417.t1"/>
    </source>
</evidence>
<evidence type="ECO:0000256" key="5">
    <source>
        <dbReference type="ARBA" id="ARBA00050189"/>
    </source>
</evidence>
<dbReference type="Proteomes" id="UP000492821">
    <property type="component" value="Unassembled WGS sequence"/>
</dbReference>
<dbReference type="InterPro" id="IPR000182">
    <property type="entry name" value="GNAT_dom"/>
</dbReference>
<evidence type="ECO:0000256" key="12">
    <source>
        <dbReference type="ARBA" id="ARBA00052491"/>
    </source>
</evidence>
<evidence type="ECO:0000256" key="10">
    <source>
        <dbReference type="ARBA" id="ARBA00052178"/>
    </source>
</evidence>
<comment type="catalytic activity">
    <reaction evidence="12">
        <text>serotonin + acetyl-CoA = N-acetylserotonin + CoA + H(+)</text>
        <dbReference type="Rhea" id="RHEA:25217"/>
        <dbReference type="ChEBI" id="CHEBI:15378"/>
        <dbReference type="ChEBI" id="CHEBI:17697"/>
        <dbReference type="ChEBI" id="CHEBI:57287"/>
        <dbReference type="ChEBI" id="CHEBI:57288"/>
        <dbReference type="ChEBI" id="CHEBI:350546"/>
        <dbReference type="EC" id="2.3.1.87"/>
    </reaction>
    <physiologicalReaction direction="left-to-right" evidence="12">
        <dbReference type="Rhea" id="RHEA:25218"/>
    </physiologicalReaction>
</comment>
<evidence type="ECO:0000256" key="7">
    <source>
        <dbReference type="ARBA" id="ARBA00051284"/>
    </source>
</evidence>
<accession>A0A7E4ZYQ1</accession>
<evidence type="ECO:0000313" key="14">
    <source>
        <dbReference type="Proteomes" id="UP000492821"/>
    </source>
</evidence>
<evidence type="ECO:0000256" key="2">
    <source>
        <dbReference type="ARBA" id="ARBA00037926"/>
    </source>
</evidence>
<name>A0A7E4ZYQ1_PANRE</name>
<evidence type="ECO:0000256" key="4">
    <source>
        <dbReference type="ARBA" id="ARBA00039114"/>
    </source>
</evidence>
<evidence type="ECO:0000256" key="3">
    <source>
        <dbReference type="ARBA" id="ARBA00038182"/>
    </source>
</evidence>
<evidence type="ECO:0000256" key="8">
    <source>
        <dbReference type="ARBA" id="ARBA00051711"/>
    </source>
</evidence>
<dbReference type="InterPro" id="IPR016181">
    <property type="entry name" value="Acyl_CoA_acyltransferase"/>
</dbReference>
<feature type="domain" description="N-acetyltransferase" evidence="13">
    <location>
        <begin position="80"/>
        <end position="235"/>
    </location>
</feature>
<dbReference type="WBParaSite" id="Pan_g3417.t1">
    <property type="protein sequence ID" value="Pan_g3417.t1"/>
    <property type="gene ID" value="Pan_g3417"/>
</dbReference>
<evidence type="ECO:0000256" key="6">
    <source>
        <dbReference type="ARBA" id="ARBA00050849"/>
    </source>
</evidence>
<comment type="catalytic activity">
    <reaction evidence="5">
        <text>dopamine + (9Z)-octadecenoyl-CoA = N-(9Z-octadecanoyl)-dopamine + CoA + H(+)</text>
        <dbReference type="Rhea" id="RHEA:51380"/>
        <dbReference type="ChEBI" id="CHEBI:15378"/>
        <dbReference type="ChEBI" id="CHEBI:31883"/>
        <dbReference type="ChEBI" id="CHEBI:57287"/>
        <dbReference type="ChEBI" id="CHEBI:57387"/>
        <dbReference type="ChEBI" id="CHEBI:59905"/>
    </reaction>
    <physiologicalReaction direction="left-to-right" evidence="5">
        <dbReference type="Rhea" id="RHEA:51381"/>
    </physiologicalReaction>
</comment>
<comment type="similarity">
    <text evidence="3">Belongs to the acetyltransferase family. AANAT subfamily.</text>
</comment>
<organism evidence="14 15">
    <name type="scientific">Panagrellus redivivus</name>
    <name type="common">Microworm</name>
    <dbReference type="NCBI Taxonomy" id="6233"/>
    <lineage>
        <taxon>Eukaryota</taxon>
        <taxon>Metazoa</taxon>
        <taxon>Ecdysozoa</taxon>
        <taxon>Nematoda</taxon>
        <taxon>Chromadorea</taxon>
        <taxon>Rhabditida</taxon>
        <taxon>Tylenchina</taxon>
        <taxon>Panagrolaimomorpha</taxon>
        <taxon>Panagrolaimoidea</taxon>
        <taxon>Panagrolaimidae</taxon>
        <taxon>Panagrellus</taxon>
    </lineage>
</organism>
<comment type="catalytic activity">
    <reaction evidence="9">
        <text>serotonin + (9Z)-octadecenoyl-CoA = N-(9Z-octadecenoyl)-serotonin + CoA + H(+)</text>
        <dbReference type="Rhea" id="RHEA:51392"/>
        <dbReference type="ChEBI" id="CHEBI:15378"/>
        <dbReference type="ChEBI" id="CHEBI:57287"/>
        <dbReference type="ChEBI" id="CHEBI:57387"/>
        <dbReference type="ChEBI" id="CHEBI:134064"/>
        <dbReference type="ChEBI" id="CHEBI:350546"/>
    </reaction>
    <physiologicalReaction direction="left-to-right" evidence="9">
        <dbReference type="Rhea" id="RHEA:51393"/>
    </physiologicalReaction>
</comment>
<comment type="catalytic activity">
    <reaction evidence="8">
        <text>dopamine + acetyl-CoA = N-acetyldopamine + CoA + H(+)</text>
        <dbReference type="Rhea" id="RHEA:51388"/>
        <dbReference type="ChEBI" id="CHEBI:15378"/>
        <dbReference type="ChEBI" id="CHEBI:57287"/>
        <dbReference type="ChEBI" id="CHEBI:57288"/>
        <dbReference type="ChEBI" id="CHEBI:59905"/>
        <dbReference type="ChEBI" id="CHEBI:125678"/>
    </reaction>
    <physiologicalReaction direction="left-to-right" evidence="8">
        <dbReference type="Rhea" id="RHEA:51389"/>
    </physiologicalReaction>
</comment>
<comment type="catalytic activity">
    <reaction evidence="11">
        <text>dopamine + hexadecanoyl-CoA = N-hexadecanoyl-dopamine + CoA + H(+)</text>
        <dbReference type="Rhea" id="RHEA:51376"/>
        <dbReference type="ChEBI" id="CHEBI:15378"/>
        <dbReference type="ChEBI" id="CHEBI:57287"/>
        <dbReference type="ChEBI" id="CHEBI:57379"/>
        <dbReference type="ChEBI" id="CHEBI:59905"/>
        <dbReference type="ChEBI" id="CHEBI:134058"/>
    </reaction>
    <physiologicalReaction direction="left-to-right" evidence="11">
        <dbReference type="Rhea" id="RHEA:51377"/>
    </physiologicalReaction>
</comment>
<keyword evidence="14" id="KW-1185">Reference proteome</keyword>
<reference evidence="15" key="2">
    <citation type="submission" date="2020-10" db="UniProtKB">
        <authorList>
            <consortium name="WormBaseParasite"/>
        </authorList>
    </citation>
    <scope>IDENTIFICATION</scope>
</reference>
<comment type="catalytic activity">
    <reaction evidence="6">
        <text>serotonin + octadecanoyl-CoA = N-octadecanoyl-serotonin + CoA + H(+)</text>
        <dbReference type="Rhea" id="RHEA:51400"/>
        <dbReference type="ChEBI" id="CHEBI:15378"/>
        <dbReference type="ChEBI" id="CHEBI:57287"/>
        <dbReference type="ChEBI" id="CHEBI:57394"/>
        <dbReference type="ChEBI" id="CHEBI:134065"/>
        <dbReference type="ChEBI" id="CHEBI:350546"/>
    </reaction>
    <physiologicalReaction direction="left-to-right" evidence="6">
        <dbReference type="Rhea" id="RHEA:51401"/>
    </physiologicalReaction>
</comment>
<keyword evidence="1" id="KW-0808">Transferase</keyword>
<evidence type="ECO:0000256" key="9">
    <source>
        <dbReference type="ARBA" id="ARBA00051823"/>
    </source>
</evidence>
<comment type="pathway">
    <text evidence="2">Aromatic compound metabolism; melatonin biosynthesis; melatonin from serotonin: step 1/2.</text>
</comment>
<dbReference type="SUPFAM" id="SSF55729">
    <property type="entry name" value="Acyl-CoA N-acyltransferases (Nat)"/>
    <property type="match status" value="1"/>
</dbReference>
<dbReference type="AlphaFoldDB" id="A0A7E4ZYQ1"/>
<evidence type="ECO:0000256" key="11">
    <source>
        <dbReference type="ARBA" id="ARBA00052335"/>
    </source>
</evidence>
<dbReference type="FunFam" id="3.40.630.30:FF:000046">
    <property type="entry name" value="Dopamine N-acetyltransferase"/>
    <property type="match status" value="1"/>
</dbReference>
<sequence>MVHFPDQEVFFDGFEVVRARESDIEMLVEFLCADFMMHEPHTVSVEASREDMEGLLKDLVVDAISKAPFTYIVRATVEPHEIAAIRLASIVTRDEGPDEPLPEPDVAQTEPEYSSWKAVAILRLLTYMEKQTWNLLPKSITKLATWCIITVSRDYTRRGLAQKLLEFRLDELKAHGCQGIVAEATAHNSQKLFGKLGYTTLLEVLDKDWKDEDGKQIFKCLDNTDRSTLVYKPLP</sequence>
<evidence type="ECO:0000259" key="13">
    <source>
        <dbReference type="PROSITE" id="PS51186"/>
    </source>
</evidence>
<comment type="catalytic activity">
    <reaction evidence="7">
        <text>serotonin + (5Z,8Z,11Z,14Z)-eicosatetraenoyl-CoA = N-[(5Z,8Z,11Z,14Z)-eicosatetraenoyl]-serotonin + CoA + H(+)</text>
        <dbReference type="Rhea" id="RHEA:51396"/>
        <dbReference type="ChEBI" id="CHEBI:15378"/>
        <dbReference type="ChEBI" id="CHEBI:57287"/>
        <dbReference type="ChEBI" id="CHEBI:57368"/>
        <dbReference type="ChEBI" id="CHEBI:132255"/>
        <dbReference type="ChEBI" id="CHEBI:350546"/>
    </reaction>
    <physiologicalReaction direction="left-to-right" evidence="7">
        <dbReference type="Rhea" id="RHEA:51397"/>
    </physiologicalReaction>
</comment>
<comment type="catalytic activity">
    <reaction evidence="10">
        <text>serotonin + hexadecanoyl-CoA = N-hexadecanoyl-serotonin + CoA + H(+)</text>
        <dbReference type="Rhea" id="RHEA:51384"/>
        <dbReference type="ChEBI" id="CHEBI:15378"/>
        <dbReference type="ChEBI" id="CHEBI:57287"/>
        <dbReference type="ChEBI" id="CHEBI:57379"/>
        <dbReference type="ChEBI" id="CHEBI:134059"/>
        <dbReference type="ChEBI" id="CHEBI:350546"/>
    </reaction>
    <physiologicalReaction direction="left-to-right" evidence="10">
        <dbReference type="Rhea" id="RHEA:51385"/>
    </physiologicalReaction>
</comment>